<protein>
    <submittedName>
        <fullName evidence="2">Uncharacterized protein</fullName>
    </submittedName>
</protein>
<sequence>MACRREGKGSGMCASGENGNPPECAHLGEERNTHFHHTEQMQRAADSIPRSFLNPPAWRKQMETNNILCAGGDVTAGCREGVWVEAPRSSAL</sequence>
<gene>
    <name evidence="2" type="ORF">EYF80_019649</name>
</gene>
<dbReference type="EMBL" id="SRLO01000167">
    <property type="protein sequence ID" value="TNN70148.1"/>
    <property type="molecule type" value="Genomic_DNA"/>
</dbReference>
<keyword evidence="3" id="KW-1185">Reference proteome</keyword>
<dbReference type="AlphaFoldDB" id="A0A4Z2HWU2"/>
<reference evidence="2 3" key="1">
    <citation type="submission" date="2019-03" db="EMBL/GenBank/DDBJ databases">
        <title>First draft genome of Liparis tanakae, snailfish: a comprehensive survey of snailfish specific genes.</title>
        <authorList>
            <person name="Kim W."/>
            <person name="Song I."/>
            <person name="Jeong J.-H."/>
            <person name="Kim D."/>
            <person name="Kim S."/>
            <person name="Ryu S."/>
            <person name="Song J.Y."/>
            <person name="Lee S.K."/>
        </authorList>
    </citation>
    <scope>NUCLEOTIDE SEQUENCE [LARGE SCALE GENOMIC DNA]</scope>
    <source>
        <tissue evidence="2">Muscle</tissue>
    </source>
</reference>
<comment type="caution">
    <text evidence="2">The sequence shown here is derived from an EMBL/GenBank/DDBJ whole genome shotgun (WGS) entry which is preliminary data.</text>
</comment>
<proteinExistence type="predicted"/>
<dbReference type="Proteomes" id="UP000314294">
    <property type="component" value="Unassembled WGS sequence"/>
</dbReference>
<evidence type="ECO:0000313" key="2">
    <source>
        <dbReference type="EMBL" id="TNN70148.1"/>
    </source>
</evidence>
<feature type="region of interest" description="Disordered" evidence="1">
    <location>
        <begin position="1"/>
        <end position="20"/>
    </location>
</feature>
<evidence type="ECO:0000256" key="1">
    <source>
        <dbReference type="SAM" id="MobiDB-lite"/>
    </source>
</evidence>
<name>A0A4Z2HWU2_9TELE</name>
<organism evidence="2 3">
    <name type="scientific">Liparis tanakae</name>
    <name type="common">Tanaka's snailfish</name>
    <dbReference type="NCBI Taxonomy" id="230148"/>
    <lineage>
        <taxon>Eukaryota</taxon>
        <taxon>Metazoa</taxon>
        <taxon>Chordata</taxon>
        <taxon>Craniata</taxon>
        <taxon>Vertebrata</taxon>
        <taxon>Euteleostomi</taxon>
        <taxon>Actinopterygii</taxon>
        <taxon>Neopterygii</taxon>
        <taxon>Teleostei</taxon>
        <taxon>Neoteleostei</taxon>
        <taxon>Acanthomorphata</taxon>
        <taxon>Eupercaria</taxon>
        <taxon>Perciformes</taxon>
        <taxon>Cottioidei</taxon>
        <taxon>Cottales</taxon>
        <taxon>Liparidae</taxon>
        <taxon>Liparis</taxon>
    </lineage>
</organism>
<evidence type="ECO:0000313" key="3">
    <source>
        <dbReference type="Proteomes" id="UP000314294"/>
    </source>
</evidence>
<accession>A0A4Z2HWU2</accession>